<evidence type="ECO:0000256" key="1">
    <source>
        <dbReference type="SAM" id="MobiDB-lite"/>
    </source>
</evidence>
<organism evidence="2 3">
    <name type="scientific">Polyplax serrata</name>
    <name type="common">Common mouse louse</name>
    <dbReference type="NCBI Taxonomy" id="468196"/>
    <lineage>
        <taxon>Eukaryota</taxon>
        <taxon>Metazoa</taxon>
        <taxon>Ecdysozoa</taxon>
        <taxon>Arthropoda</taxon>
        <taxon>Hexapoda</taxon>
        <taxon>Insecta</taxon>
        <taxon>Pterygota</taxon>
        <taxon>Neoptera</taxon>
        <taxon>Paraneoptera</taxon>
        <taxon>Psocodea</taxon>
        <taxon>Troctomorpha</taxon>
        <taxon>Phthiraptera</taxon>
        <taxon>Anoplura</taxon>
        <taxon>Polyplacidae</taxon>
        <taxon>Polyplax</taxon>
    </lineage>
</organism>
<comment type="caution">
    <text evidence="2">The sequence shown here is derived from an EMBL/GenBank/DDBJ whole genome shotgun (WGS) entry which is preliminary data.</text>
</comment>
<proteinExistence type="predicted"/>
<gene>
    <name evidence="2" type="ORF">RUM43_004036</name>
</gene>
<protein>
    <submittedName>
        <fullName evidence="2">Uncharacterized protein</fullName>
    </submittedName>
</protein>
<feature type="region of interest" description="Disordered" evidence="1">
    <location>
        <begin position="93"/>
        <end position="116"/>
    </location>
</feature>
<evidence type="ECO:0000313" key="2">
    <source>
        <dbReference type="EMBL" id="KAK6642534.1"/>
    </source>
</evidence>
<dbReference type="EMBL" id="JAWJWE010000002">
    <property type="protein sequence ID" value="KAK6642534.1"/>
    <property type="molecule type" value="Genomic_DNA"/>
</dbReference>
<dbReference type="AlphaFoldDB" id="A0AAN8XKV1"/>
<accession>A0AAN8XKV1</accession>
<reference evidence="2 3" key="1">
    <citation type="submission" date="2023-10" db="EMBL/GenBank/DDBJ databases">
        <title>Genomes of two closely related lineages of the louse Polyplax serrata with different host specificities.</title>
        <authorList>
            <person name="Martinu J."/>
            <person name="Tarabai H."/>
            <person name="Stefka J."/>
            <person name="Hypsa V."/>
        </authorList>
    </citation>
    <scope>NUCLEOTIDE SEQUENCE [LARGE SCALE GENOMIC DNA]</scope>
    <source>
        <strain evidence="2">HR10_N</strain>
    </source>
</reference>
<name>A0AAN8XKV1_POLSC</name>
<feature type="compositionally biased region" description="Basic and acidic residues" evidence="1">
    <location>
        <begin position="93"/>
        <end position="105"/>
    </location>
</feature>
<dbReference type="Proteomes" id="UP001372834">
    <property type="component" value="Unassembled WGS sequence"/>
</dbReference>
<sequence length="116" mass="13331">MKLGVTLDPPNDFRDRSTENYACPFWGPVCETCEKVVEMTTWQGHFSKARDWLCARGKHFLHKALHASEGSERIFSYTGPSKGHPKKVYLLVPERKRQEENRDGTTSELKSLFVDS</sequence>
<evidence type="ECO:0000313" key="3">
    <source>
        <dbReference type="Proteomes" id="UP001372834"/>
    </source>
</evidence>